<proteinExistence type="predicted"/>
<sequence>MSDVKAGGIYYEVGADLEPLLKGVDKAGQALNGMGKEAGNSAAGFSRLETQAKKSAIAVNEAASSANRLRTISGQMGYQLQDVAVQLQMGQSALMVFAQQGSQMAGAFGPSGAVVGAVIAVAGAIGSALIPALFSGKTTAEDLQKTLSELDKVITFSQSGVAALSDKYALLAKTNGALAEAVRENALSKLEQDAAKAGEAIKGVIAAQQSFMPSLNGGASSVILMGNAMAALNITTADYQQASSAGMAFQSQAMTIGNTVGMLASNFGITNQQAYTLAQRMIEVANTPTPQAVSQLNGYLKDLHGTTDKGSAALLDFKTSITDAGAAVSDIRARLEEFRASMSGAIATAQQQQTFEGLIANLKQQEIGYKQGAAAAKAYAIEHANLTETQKKEVLAQNAATESARQAAEDRRKADNGSKAGDSAVTGLARLSQQYDVARLKAQGMNKEAAQLAAVQSLGAEATDREARAASNLAGKIFDLTNAEEKRRQARQGQKFAGQEIAAAQTQKDPLTGQSKDPLAQINLQEQQKLDALAQYQAIDKQNIQIYEDAKTAIQQQAANARKQIAIDEANTQSQAISSIIGSVSQGFDGLANLAAGAAGKSSGAYQAMFALSKGFAVAQSALNLQLALSQVLANPADLTPAQKFASYAAVASAGASLLSTIGSISYGGGRKNGGPVSEGTMYQVGEGGKPEIYQASTGKQYMIPGDNGKVISNKDMQGGGGGGVVMNVAFNIQTTNGIDEATQKQIVKQMENVAMFVAKRESTRPRGILQRRK</sequence>
<protein>
    <submittedName>
        <fullName evidence="3">Phage tail length tape measure family protein</fullName>
    </submittedName>
</protein>
<feature type="region of interest" description="Disordered" evidence="1">
    <location>
        <begin position="486"/>
        <end position="513"/>
    </location>
</feature>
<accession>A0ABY5X8I2</accession>
<feature type="region of interest" description="Disordered" evidence="1">
    <location>
        <begin position="397"/>
        <end position="425"/>
    </location>
</feature>
<feature type="domain" description="Bacteriophage tail tape measure N-terminal" evidence="2">
    <location>
        <begin position="59"/>
        <end position="207"/>
    </location>
</feature>
<dbReference type="InterPro" id="IPR009628">
    <property type="entry name" value="Phage_tape_measure_N"/>
</dbReference>
<dbReference type="Proteomes" id="UP001058553">
    <property type="component" value="Chromosome"/>
</dbReference>
<feature type="compositionally biased region" description="Polar residues" evidence="1">
    <location>
        <begin position="504"/>
        <end position="513"/>
    </location>
</feature>
<evidence type="ECO:0000313" key="4">
    <source>
        <dbReference type="Proteomes" id="UP001058553"/>
    </source>
</evidence>
<keyword evidence="4" id="KW-1185">Reference proteome</keyword>
<evidence type="ECO:0000256" key="1">
    <source>
        <dbReference type="SAM" id="MobiDB-lite"/>
    </source>
</evidence>
<dbReference type="EMBL" id="CP103445">
    <property type="protein sequence ID" value="UWS33705.1"/>
    <property type="molecule type" value="Genomic_DNA"/>
</dbReference>
<feature type="compositionally biased region" description="Basic and acidic residues" evidence="1">
    <location>
        <begin position="407"/>
        <end position="416"/>
    </location>
</feature>
<dbReference type="Pfam" id="PF06791">
    <property type="entry name" value="TMP_2"/>
    <property type="match status" value="1"/>
</dbReference>
<evidence type="ECO:0000313" key="3">
    <source>
        <dbReference type="EMBL" id="UWS33705.1"/>
    </source>
</evidence>
<reference evidence="3" key="1">
    <citation type="submission" date="2022-07" db="EMBL/GenBank/DDBJ databases">
        <title>Genetic diversity of Erwinia pyrifoliae.</title>
        <authorList>
            <person name="Park D.S."/>
            <person name="Ham H."/>
        </authorList>
    </citation>
    <scope>NUCLEOTIDE SEQUENCE</scope>
    <source>
        <strain evidence="3">CP201486</strain>
    </source>
</reference>
<organism evidence="3 4">
    <name type="scientific">Erwinia pyrifoliae</name>
    <dbReference type="NCBI Taxonomy" id="79967"/>
    <lineage>
        <taxon>Bacteria</taxon>
        <taxon>Pseudomonadati</taxon>
        <taxon>Pseudomonadota</taxon>
        <taxon>Gammaproteobacteria</taxon>
        <taxon>Enterobacterales</taxon>
        <taxon>Erwiniaceae</taxon>
        <taxon>Erwinia</taxon>
    </lineage>
</organism>
<gene>
    <name evidence="3" type="ORF">NYP84_00250</name>
</gene>
<evidence type="ECO:0000259" key="2">
    <source>
        <dbReference type="Pfam" id="PF06791"/>
    </source>
</evidence>
<dbReference type="GeneID" id="92238782"/>
<dbReference type="RefSeq" id="WP_012666444.1">
    <property type="nucleotide sequence ID" value="NZ_CP023567.1"/>
</dbReference>
<name>A0ABY5X8I2_ERWPY</name>